<protein>
    <submittedName>
        <fullName evidence="2">Uncharacterized protein</fullName>
    </submittedName>
</protein>
<reference evidence="2 3" key="1">
    <citation type="submission" date="2016-02" db="EMBL/GenBank/DDBJ databases">
        <title>Band-tailed pigeon sequencing and assembly.</title>
        <authorList>
            <person name="Soares A.E."/>
            <person name="Novak B.J."/>
            <person name="Rice E.S."/>
            <person name="O'Connell B."/>
            <person name="Chang D."/>
            <person name="Weber S."/>
            <person name="Shapiro B."/>
        </authorList>
    </citation>
    <scope>NUCLEOTIDE SEQUENCE [LARGE SCALE GENOMIC DNA]</scope>
    <source>
        <strain evidence="2">BTP2013</strain>
        <tissue evidence="2">Blood</tissue>
    </source>
</reference>
<evidence type="ECO:0000313" key="3">
    <source>
        <dbReference type="Proteomes" id="UP000190648"/>
    </source>
</evidence>
<feature type="compositionally biased region" description="Basic and acidic residues" evidence="1">
    <location>
        <begin position="64"/>
        <end position="75"/>
    </location>
</feature>
<feature type="region of interest" description="Disordered" evidence="1">
    <location>
        <begin position="51"/>
        <end position="81"/>
    </location>
</feature>
<dbReference type="Proteomes" id="UP000190648">
    <property type="component" value="Unassembled WGS sequence"/>
</dbReference>
<evidence type="ECO:0000256" key="1">
    <source>
        <dbReference type="SAM" id="MobiDB-lite"/>
    </source>
</evidence>
<accession>A0A1V4JXG0</accession>
<organism evidence="2 3">
    <name type="scientific">Patagioenas fasciata monilis</name>
    <dbReference type="NCBI Taxonomy" id="372326"/>
    <lineage>
        <taxon>Eukaryota</taxon>
        <taxon>Metazoa</taxon>
        <taxon>Chordata</taxon>
        <taxon>Craniata</taxon>
        <taxon>Vertebrata</taxon>
        <taxon>Euteleostomi</taxon>
        <taxon>Archelosauria</taxon>
        <taxon>Archosauria</taxon>
        <taxon>Dinosauria</taxon>
        <taxon>Saurischia</taxon>
        <taxon>Theropoda</taxon>
        <taxon>Coelurosauria</taxon>
        <taxon>Aves</taxon>
        <taxon>Neognathae</taxon>
        <taxon>Neoaves</taxon>
        <taxon>Columbimorphae</taxon>
        <taxon>Columbiformes</taxon>
        <taxon>Columbidae</taxon>
        <taxon>Patagioenas</taxon>
    </lineage>
</organism>
<proteinExistence type="predicted"/>
<evidence type="ECO:0000313" key="2">
    <source>
        <dbReference type="EMBL" id="OPJ76880.1"/>
    </source>
</evidence>
<name>A0A1V4JXG0_PATFA</name>
<dbReference type="AlphaFoldDB" id="A0A1V4JXG0"/>
<gene>
    <name evidence="2" type="ORF">AV530_007333</name>
</gene>
<comment type="caution">
    <text evidence="2">The sequence shown here is derived from an EMBL/GenBank/DDBJ whole genome shotgun (WGS) entry which is preliminary data.</text>
</comment>
<sequence length="81" mass="8383">MALAVSINRDLTGPVLAKGNIFHFSPQGLFGAKLNISATIGLSAMMEKGLDPTTGSIGGGRAESPPEHLHLREATDEPASL</sequence>
<keyword evidence="3" id="KW-1185">Reference proteome</keyword>
<dbReference type="EMBL" id="LSYS01005497">
    <property type="protein sequence ID" value="OPJ76880.1"/>
    <property type="molecule type" value="Genomic_DNA"/>
</dbReference>